<reference evidence="2 3" key="1">
    <citation type="submission" date="2020-08" db="EMBL/GenBank/DDBJ databases">
        <title>Genomic Encyclopedia of Type Strains, Phase IV (KMG-IV): sequencing the most valuable type-strain genomes for metagenomic binning, comparative biology and taxonomic classification.</title>
        <authorList>
            <person name="Goeker M."/>
        </authorList>
    </citation>
    <scope>NUCLEOTIDE SEQUENCE [LARGE SCALE GENOMIC DNA]</scope>
    <source>
        <strain evidence="2 3">DSM 101730</strain>
    </source>
</reference>
<dbReference type="AlphaFoldDB" id="A0A840SS37"/>
<dbReference type="RefSeq" id="WP_246399707.1">
    <property type="nucleotide sequence ID" value="NZ_JACHFM010000002.1"/>
</dbReference>
<organism evidence="2 3">
    <name type="scientific">Amaricoccus macauensis</name>
    <dbReference type="NCBI Taxonomy" id="57001"/>
    <lineage>
        <taxon>Bacteria</taxon>
        <taxon>Pseudomonadati</taxon>
        <taxon>Pseudomonadota</taxon>
        <taxon>Alphaproteobacteria</taxon>
        <taxon>Rhodobacterales</taxon>
        <taxon>Paracoccaceae</taxon>
        <taxon>Amaricoccus</taxon>
    </lineage>
</organism>
<dbReference type="PROSITE" id="PS51257">
    <property type="entry name" value="PROKAR_LIPOPROTEIN"/>
    <property type="match status" value="1"/>
</dbReference>
<keyword evidence="1" id="KW-0732">Signal</keyword>
<evidence type="ECO:0008006" key="4">
    <source>
        <dbReference type="Google" id="ProtNLM"/>
    </source>
</evidence>
<protein>
    <recommendedName>
        <fullName evidence="4">Lipoprotein</fullName>
    </recommendedName>
</protein>
<gene>
    <name evidence="2" type="ORF">HNP73_001957</name>
</gene>
<proteinExistence type="predicted"/>
<name>A0A840SS37_9RHOB</name>
<accession>A0A840SS37</accession>
<keyword evidence="3" id="KW-1185">Reference proteome</keyword>
<evidence type="ECO:0000313" key="3">
    <source>
        <dbReference type="Proteomes" id="UP000549457"/>
    </source>
</evidence>
<evidence type="ECO:0000256" key="1">
    <source>
        <dbReference type="SAM" id="SignalP"/>
    </source>
</evidence>
<sequence>MRRLLLGLVMGLAGCAAGGVSDTSLPAVRPGPVKGATLPPAQGESEIVVRAVSAAAPGQEIAGAGCTASAPYFKADFTAPARLLVPDFGAAAPTVTVTCQAGTAKGSALVAPEAAWSGGLGGWPAVGVSVGTGNQSGVGVGFGWWGGGVGASTGVPVTRYPAVRVTLQ</sequence>
<feature type="signal peptide" evidence="1">
    <location>
        <begin position="1"/>
        <end position="18"/>
    </location>
</feature>
<feature type="chain" id="PRO_5032841933" description="Lipoprotein" evidence="1">
    <location>
        <begin position="19"/>
        <end position="168"/>
    </location>
</feature>
<evidence type="ECO:0000313" key="2">
    <source>
        <dbReference type="EMBL" id="MBB5222021.1"/>
    </source>
</evidence>
<dbReference type="Proteomes" id="UP000549457">
    <property type="component" value="Unassembled WGS sequence"/>
</dbReference>
<dbReference type="EMBL" id="JACHFM010000002">
    <property type="protein sequence ID" value="MBB5222021.1"/>
    <property type="molecule type" value="Genomic_DNA"/>
</dbReference>
<comment type="caution">
    <text evidence="2">The sequence shown here is derived from an EMBL/GenBank/DDBJ whole genome shotgun (WGS) entry which is preliminary data.</text>
</comment>